<evidence type="ECO:0000313" key="2">
    <source>
        <dbReference type="Proteomes" id="UP000095282"/>
    </source>
</evidence>
<accession>A0A1I7U9T0</accession>
<feature type="compositionally biased region" description="Basic and acidic residues" evidence="1">
    <location>
        <begin position="437"/>
        <end position="454"/>
    </location>
</feature>
<dbReference type="AlphaFoldDB" id="A0A1I7U9T0"/>
<keyword evidence="2" id="KW-1185">Reference proteome</keyword>
<evidence type="ECO:0000313" key="3">
    <source>
        <dbReference type="WBParaSite" id="Csp11.Scaffold629.g16311.t1"/>
    </source>
</evidence>
<dbReference type="eggNOG" id="ENOG502THTJ">
    <property type="taxonomic scope" value="Eukaryota"/>
</dbReference>
<feature type="region of interest" description="Disordered" evidence="1">
    <location>
        <begin position="436"/>
        <end position="533"/>
    </location>
</feature>
<name>A0A1I7U9T0_9PELO</name>
<feature type="region of interest" description="Disordered" evidence="1">
    <location>
        <begin position="84"/>
        <end position="104"/>
    </location>
</feature>
<sequence length="533" mass="62501">MRNLDEKEAETQLLDILVKATIVESHLMFNGKQNAKELFERMRFPNKGMFGQEEEEEVWMKPVWMKPVEAVIPPINGVMVPDSDDEVGRSPAPAPCPDLKPNKLKKAPEYDIPEKERENYEQAIPFTSPEDLSKFLHEMIPMFRYCPATEQWQNTGVETRRFIQWLKTEMEGGHEFSLDNFETIDYPRFTSTIKETNERLRQFAEKELFMDYPFLDDIELHVPGFCYDLDTEILSLSPEASSRLTLNLPILQKLVNSNTGHFMDCSRDFSTFVTPWLSGRAGRSYQLGLTGVMKGLVTIAYTKKFNIQRLSTSFLCPLISVSGYLWPGSTVQHGEIYTMEAAHIDQFQTVTENPPGYDITENGDKTFGTFESSRKYMFNEDRFNKREKNRLMSDREAREKTEMHIQKWKKKREELEEKLKELMEEKRQWEGMLEGGDWEKEQEAMREQMMKEREEEKEDGELDEEEELQEDKDQEEKKIDEMMEVMEAMTIQEEEDQKDQKTLQKTEEAPKPMETTGKKKKANPFDEDIVEIA</sequence>
<proteinExistence type="predicted"/>
<reference evidence="3" key="1">
    <citation type="submission" date="2016-11" db="UniProtKB">
        <authorList>
            <consortium name="WormBaseParasite"/>
        </authorList>
    </citation>
    <scope>IDENTIFICATION</scope>
</reference>
<protein>
    <submittedName>
        <fullName evidence="3">Retrotransposon protein, putative, unclassified</fullName>
    </submittedName>
</protein>
<organism evidence="2 3">
    <name type="scientific">Caenorhabditis tropicalis</name>
    <dbReference type="NCBI Taxonomy" id="1561998"/>
    <lineage>
        <taxon>Eukaryota</taxon>
        <taxon>Metazoa</taxon>
        <taxon>Ecdysozoa</taxon>
        <taxon>Nematoda</taxon>
        <taxon>Chromadorea</taxon>
        <taxon>Rhabditida</taxon>
        <taxon>Rhabditina</taxon>
        <taxon>Rhabditomorpha</taxon>
        <taxon>Rhabditoidea</taxon>
        <taxon>Rhabditidae</taxon>
        <taxon>Peloderinae</taxon>
        <taxon>Caenorhabditis</taxon>
    </lineage>
</organism>
<dbReference type="WBParaSite" id="Csp11.Scaffold629.g16311.t1">
    <property type="protein sequence ID" value="Csp11.Scaffold629.g16311.t1"/>
    <property type="gene ID" value="Csp11.Scaffold629.g16311"/>
</dbReference>
<evidence type="ECO:0000256" key="1">
    <source>
        <dbReference type="SAM" id="MobiDB-lite"/>
    </source>
</evidence>
<dbReference type="Proteomes" id="UP000095282">
    <property type="component" value="Unplaced"/>
</dbReference>
<feature type="compositionally biased region" description="Basic and acidic residues" evidence="1">
    <location>
        <begin position="498"/>
        <end position="511"/>
    </location>
</feature>
<feature type="compositionally biased region" description="Acidic residues" evidence="1">
    <location>
        <begin position="455"/>
        <end position="473"/>
    </location>
</feature>